<accession>U9TU10</accession>
<evidence type="ECO:0000313" key="1">
    <source>
        <dbReference type="EMBL" id="ESA06846.1"/>
    </source>
</evidence>
<proteinExistence type="predicted"/>
<sequence>MKVVLSEEEKKMFLNHMVELKRVGTRDPFAKLTKIFTYNARQLCHYWRNYLDPEVCQHNLYDYEKQYIDNWISLNRTEDGTICWKNLRQDLKNQFGLYRSENMLKNHWYSKQRCKKGTDNDVILSSPSNITNIPTSTRTFTTYNYPFTFSPQNRPSLPTISYIFNNPSDSTVDLPRPLFYQQNLYVLPTLQPPLTQEKLKLPKLPSNSSLLWRTLLSSLCRTMVVLTMEDIIVRTLLEDHDGPHQWRTLLSAHYWRNMIVLNMEDIIVRTLLEDHDDPHHGGHYCPRIIRGP</sequence>
<evidence type="ECO:0008006" key="2">
    <source>
        <dbReference type="Google" id="ProtNLM"/>
    </source>
</evidence>
<reference evidence="1" key="1">
    <citation type="submission" date="2013-07" db="EMBL/GenBank/DDBJ databases">
        <title>The genome of an arbuscular mycorrhizal fungus provides insights into the evolution of the oldest plant symbiosis.</title>
        <authorList>
            <consortium name="DOE Joint Genome Institute"/>
            <person name="Tisserant E."/>
            <person name="Malbreil M."/>
            <person name="Kuo A."/>
            <person name="Kohler A."/>
            <person name="Symeonidi A."/>
            <person name="Balestrini R."/>
            <person name="Charron P."/>
            <person name="Duensing N."/>
            <person name="Frei-dit-Frey N."/>
            <person name="Gianinazzi-Pearson V."/>
            <person name="Gilbert B."/>
            <person name="Handa Y."/>
            <person name="Hijri M."/>
            <person name="Kaul R."/>
            <person name="Kawaguchi M."/>
            <person name="Krajinski F."/>
            <person name="Lammers P."/>
            <person name="Lapierre D."/>
            <person name="Masclaux F.G."/>
            <person name="Murat C."/>
            <person name="Morin E."/>
            <person name="Ndikumana S."/>
            <person name="Pagni M."/>
            <person name="Petitpierre D."/>
            <person name="Requena N."/>
            <person name="Rosikiewicz P."/>
            <person name="Riley R."/>
            <person name="Saito K."/>
            <person name="San Clemente H."/>
            <person name="Shapiro H."/>
            <person name="van Tuinen D."/>
            <person name="Becard G."/>
            <person name="Bonfante P."/>
            <person name="Paszkowski U."/>
            <person name="Shachar-Hill Y."/>
            <person name="Young J.P."/>
            <person name="Sanders I.R."/>
            <person name="Henrissat B."/>
            <person name="Rensing S.A."/>
            <person name="Grigoriev I.V."/>
            <person name="Corradi N."/>
            <person name="Roux C."/>
            <person name="Martin F."/>
        </authorList>
    </citation>
    <scope>NUCLEOTIDE SEQUENCE</scope>
    <source>
        <strain evidence="1">DAOM 197198</strain>
    </source>
</reference>
<gene>
    <name evidence="1" type="ORF">GLOINDRAFT_33630</name>
</gene>
<dbReference type="EMBL" id="KI291063">
    <property type="protein sequence ID" value="ESA06846.1"/>
    <property type="molecule type" value="Genomic_DNA"/>
</dbReference>
<dbReference type="AlphaFoldDB" id="U9TU10"/>
<name>U9TU10_RHIID</name>
<dbReference type="VEuPathDB" id="FungiDB:RhiirFUN_008026"/>
<dbReference type="HOGENOM" id="CLU_083094_0_0_1"/>
<protein>
    <recommendedName>
        <fullName evidence="2">HTH myb-type domain-containing protein</fullName>
    </recommendedName>
</protein>
<organism evidence="1">
    <name type="scientific">Rhizophagus irregularis (strain DAOM 181602 / DAOM 197198 / MUCL 43194)</name>
    <name type="common">Arbuscular mycorrhizal fungus</name>
    <name type="synonym">Glomus intraradices</name>
    <dbReference type="NCBI Taxonomy" id="747089"/>
    <lineage>
        <taxon>Eukaryota</taxon>
        <taxon>Fungi</taxon>
        <taxon>Fungi incertae sedis</taxon>
        <taxon>Mucoromycota</taxon>
        <taxon>Glomeromycotina</taxon>
        <taxon>Glomeromycetes</taxon>
        <taxon>Glomerales</taxon>
        <taxon>Glomeraceae</taxon>
        <taxon>Rhizophagus</taxon>
    </lineage>
</organism>